<dbReference type="PROSITE" id="PS50928">
    <property type="entry name" value="ABC_TM1"/>
    <property type="match status" value="1"/>
</dbReference>
<feature type="domain" description="ABC transmembrane type-1" evidence="8">
    <location>
        <begin position="72"/>
        <end position="261"/>
    </location>
</feature>
<evidence type="ECO:0000256" key="1">
    <source>
        <dbReference type="ARBA" id="ARBA00004651"/>
    </source>
</evidence>
<feature type="transmembrane region" description="Helical" evidence="7">
    <location>
        <begin position="143"/>
        <end position="161"/>
    </location>
</feature>
<keyword evidence="10" id="KW-1185">Reference proteome</keyword>
<dbReference type="PANTHER" id="PTHR43744">
    <property type="entry name" value="ABC TRANSPORTER PERMEASE PROTEIN MG189-RELATED-RELATED"/>
    <property type="match status" value="1"/>
</dbReference>
<protein>
    <submittedName>
        <fullName evidence="9">Carbohydrate ABC transporter permease</fullName>
    </submittedName>
</protein>
<dbReference type="Proteomes" id="UP001493487">
    <property type="component" value="Unassembled WGS sequence"/>
</dbReference>
<dbReference type="Pfam" id="PF00528">
    <property type="entry name" value="BPD_transp_1"/>
    <property type="match status" value="1"/>
</dbReference>
<dbReference type="CDD" id="cd06261">
    <property type="entry name" value="TM_PBP2"/>
    <property type="match status" value="1"/>
</dbReference>
<evidence type="ECO:0000256" key="4">
    <source>
        <dbReference type="ARBA" id="ARBA00022692"/>
    </source>
</evidence>
<evidence type="ECO:0000256" key="5">
    <source>
        <dbReference type="ARBA" id="ARBA00022989"/>
    </source>
</evidence>
<dbReference type="InterPro" id="IPR000515">
    <property type="entry name" value="MetI-like"/>
</dbReference>
<keyword evidence="2 7" id="KW-0813">Transport</keyword>
<keyword evidence="3" id="KW-1003">Cell membrane</keyword>
<comment type="subcellular location">
    <subcellularLocation>
        <location evidence="1 7">Cell membrane</location>
        <topology evidence="1 7">Multi-pass membrane protein</topology>
    </subcellularLocation>
</comment>
<dbReference type="PANTHER" id="PTHR43744:SF12">
    <property type="entry name" value="ABC TRANSPORTER PERMEASE PROTEIN MG189-RELATED"/>
    <property type="match status" value="1"/>
</dbReference>
<keyword evidence="5 7" id="KW-1133">Transmembrane helix</keyword>
<name>A0ABV1L0G6_9BACL</name>
<dbReference type="EMBL" id="JASKHM010000017">
    <property type="protein sequence ID" value="MEQ4485784.1"/>
    <property type="molecule type" value="Genomic_DNA"/>
</dbReference>
<evidence type="ECO:0000313" key="10">
    <source>
        <dbReference type="Proteomes" id="UP001493487"/>
    </source>
</evidence>
<dbReference type="SUPFAM" id="SSF161098">
    <property type="entry name" value="MetI-like"/>
    <property type="match status" value="1"/>
</dbReference>
<organism evidence="9 10">
    <name type="scientific">Cohnella silvisoli</name>
    <dbReference type="NCBI Taxonomy" id="2873699"/>
    <lineage>
        <taxon>Bacteria</taxon>
        <taxon>Bacillati</taxon>
        <taxon>Bacillota</taxon>
        <taxon>Bacilli</taxon>
        <taxon>Bacillales</taxon>
        <taxon>Paenibacillaceae</taxon>
        <taxon>Cohnella</taxon>
    </lineage>
</organism>
<reference evidence="9 10" key="1">
    <citation type="journal article" date="2023" name="Genome Announc.">
        <title>Pan-Genome Analyses of the Genus Cohnella and Proposal of the Novel Species Cohnella silvisoli sp. nov., Isolated from Forest Soil.</title>
        <authorList>
            <person name="Wang C."/>
            <person name="Mao L."/>
            <person name="Bao G."/>
            <person name="Zhu H."/>
        </authorList>
    </citation>
    <scope>NUCLEOTIDE SEQUENCE [LARGE SCALE GENOMIC DNA]</scope>
    <source>
        <strain evidence="9 10">NL03-T5-1</strain>
    </source>
</reference>
<feature type="transmembrane region" description="Helical" evidence="7">
    <location>
        <begin position="182"/>
        <end position="204"/>
    </location>
</feature>
<dbReference type="Gene3D" id="1.10.3720.10">
    <property type="entry name" value="MetI-like"/>
    <property type="match status" value="1"/>
</dbReference>
<feature type="transmembrane region" description="Helical" evidence="7">
    <location>
        <begin position="12"/>
        <end position="34"/>
    </location>
</feature>
<gene>
    <name evidence="9" type="ORF">QJS35_25725</name>
</gene>
<dbReference type="RefSeq" id="WP_232188675.1">
    <property type="nucleotide sequence ID" value="NZ_JAIOAP010000016.1"/>
</dbReference>
<proteinExistence type="inferred from homology"/>
<dbReference type="InterPro" id="IPR035906">
    <property type="entry name" value="MetI-like_sf"/>
</dbReference>
<feature type="transmembrane region" description="Helical" evidence="7">
    <location>
        <begin position="71"/>
        <end position="95"/>
    </location>
</feature>
<sequence>MTTRRIVSCLKYGVLGTAAGLVLVPFWLLTVSSFRNTTSLLSYPPKLWPNDGSLSNYMTLFESKQYHFLNWLLNSVIVSGTSTALVLVTSALAGYAFAKRSFIGQKVLFVLVLSTLMVPGIVTLLPAYLIVDWLGWTNTYTGLIVPAIPSAFGVFLLTQFIRTIPKEIEESARLDGCGEYKTFWKIIFPMTTSALAVLAIFNFLGNWGELLWPLITVSEEKMKTLTLGIAGMKTRHAQTSGEMMAATFLSFIPLFILFLFAREKFIEGVTVGAVKE</sequence>
<comment type="caution">
    <text evidence="9">The sequence shown here is derived from an EMBL/GenBank/DDBJ whole genome shotgun (WGS) entry which is preliminary data.</text>
</comment>
<evidence type="ECO:0000256" key="7">
    <source>
        <dbReference type="RuleBase" id="RU363032"/>
    </source>
</evidence>
<feature type="transmembrane region" description="Helical" evidence="7">
    <location>
        <begin position="107"/>
        <end position="131"/>
    </location>
</feature>
<evidence type="ECO:0000256" key="3">
    <source>
        <dbReference type="ARBA" id="ARBA00022475"/>
    </source>
</evidence>
<evidence type="ECO:0000313" key="9">
    <source>
        <dbReference type="EMBL" id="MEQ4485784.1"/>
    </source>
</evidence>
<feature type="transmembrane region" description="Helical" evidence="7">
    <location>
        <begin position="243"/>
        <end position="261"/>
    </location>
</feature>
<keyword evidence="6 7" id="KW-0472">Membrane</keyword>
<comment type="similarity">
    <text evidence="7">Belongs to the binding-protein-dependent transport system permease family.</text>
</comment>
<evidence type="ECO:0000256" key="2">
    <source>
        <dbReference type="ARBA" id="ARBA00022448"/>
    </source>
</evidence>
<keyword evidence="4 7" id="KW-0812">Transmembrane</keyword>
<accession>A0ABV1L0G6</accession>
<evidence type="ECO:0000259" key="8">
    <source>
        <dbReference type="PROSITE" id="PS50928"/>
    </source>
</evidence>
<evidence type="ECO:0000256" key="6">
    <source>
        <dbReference type="ARBA" id="ARBA00023136"/>
    </source>
</evidence>